<keyword evidence="1" id="KW-0175">Coiled coil</keyword>
<dbReference type="PROSITE" id="PS50994">
    <property type="entry name" value="INTEGRASE"/>
    <property type="match status" value="1"/>
</dbReference>
<dbReference type="AlphaFoldDB" id="A0A9J6ZND9"/>
<accession>A0A9J6ZND9</accession>
<dbReference type="SUPFAM" id="SSF46689">
    <property type="entry name" value="Homeodomain-like"/>
    <property type="match status" value="1"/>
</dbReference>
<dbReference type="InterPro" id="IPR002514">
    <property type="entry name" value="Transposase_8"/>
</dbReference>
<dbReference type="GO" id="GO:0004803">
    <property type="term" value="F:transposase activity"/>
    <property type="evidence" value="ECO:0007669"/>
    <property type="project" value="InterPro"/>
</dbReference>
<evidence type="ECO:0000313" key="6">
    <source>
        <dbReference type="EMBL" id="URW80966.1"/>
    </source>
</evidence>
<dbReference type="InterPro" id="IPR012337">
    <property type="entry name" value="RNaseH-like_sf"/>
</dbReference>
<dbReference type="KEGG" id="alkq:M9189_06320"/>
<dbReference type="GO" id="GO:0015074">
    <property type="term" value="P:DNA integration"/>
    <property type="evidence" value="ECO:0007669"/>
    <property type="project" value="InterPro"/>
</dbReference>
<evidence type="ECO:0000313" key="5">
    <source>
        <dbReference type="EMBL" id="URW80360.1"/>
    </source>
</evidence>
<dbReference type="Gene3D" id="1.10.10.60">
    <property type="entry name" value="Homeodomain-like"/>
    <property type="match status" value="1"/>
</dbReference>
<dbReference type="KEGG" id="alkq:M9189_09245"/>
<proteinExistence type="predicted"/>
<dbReference type="InterPro" id="IPR009057">
    <property type="entry name" value="Homeodomain-like_sf"/>
</dbReference>
<dbReference type="EMBL" id="CP098400">
    <property type="protein sequence ID" value="URW80966.1"/>
    <property type="molecule type" value="Genomic_DNA"/>
</dbReference>
<dbReference type="NCBIfam" id="NF033516">
    <property type="entry name" value="transpos_IS3"/>
    <property type="match status" value="1"/>
</dbReference>
<dbReference type="InterPro" id="IPR036397">
    <property type="entry name" value="RNaseH_sf"/>
</dbReference>
<dbReference type="PANTHER" id="PTHR47515:SF2">
    <property type="entry name" value="INTEGRASE CORE DOMAIN PROTEIN"/>
    <property type="match status" value="1"/>
</dbReference>
<sequence length="378" mass="45160">MKKTRFTESQIVKILKEYESGIDAQTICREHGIAKATFYNWRKKYSGMEASQLKRLKELEEENRKLKQMYADQSLDNLMLKDLLGKKVLKPCEKKERAEYLHSTYLIGIGRACRLIGLHRSMWYYESKRNDVEVINKLEELSEKLPTRGFDEYYGRIRQEGYRWNRKRVLRVYRLLQLNLRKKRKRRLPARIKEPLEQPNGINHTWSMDFMSDSLIYGRRFRVLNIIDDYNREALAIESDFSLPAERVIKVLNEIIFWRGKPMKIRVDNGPEFISNALQKWAKDNEIKLKFIQPGKPTQNAYIERFNRFFREDILDAYLFNDLSEVRHLVSEWMDDYNEFHPHKSLGGKSPLDYVKNEYNHHILNSKESSLPEPVKGI</sequence>
<dbReference type="Pfam" id="PF01527">
    <property type="entry name" value="HTH_Tnp_1"/>
    <property type="match status" value="1"/>
</dbReference>
<evidence type="ECO:0000313" key="3">
    <source>
        <dbReference type="EMBL" id="URW79038.1"/>
    </source>
</evidence>
<evidence type="ECO:0000256" key="1">
    <source>
        <dbReference type="SAM" id="Coils"/>
    </source>
</evidence>
<dbReference type="InterPro" id="IPR048020">
    <property type="entry name" value="Transpos_IS3"/>
</dbReference>
<dbReference type="EMBL" id="CP098400">
    <property type="protein sequence ID" value="URW80360.1"/>
    <property type="molecule type" value="Genomic_DNA"/>
</dbReference>
<dbReference type="Gene3D" id="3.30.420.10">
    <property type="entry name" value="Ribonuclease H-like superfamily/Ribonuclease H"/>
    <property type="match status" value="1"/>
</dbReference>
<dbReference type="EMBL" id="CP098400">
    <property type="protein sequence ID" value="URW79096.1"/>
    <property type="molecule type" value="Genomic_DNA"/>
</dbReference>
<keyword evidence="7" id="KW-1185">Reference proteome</keyword>
<dbReference type="RefSeq" id="WP_250722613.1">
    <property type="nucleotide sequence ID" value="NZ_CP098400.1"/>
</dbReference>
<reference evidence="3" key="1">
    <citation type="submission" date="2022-05" db="EMBL/GenBank/DDBJ databases">
        <authorList>
            <person name="Sun X."/>
        </authorList>
    </citation>
    <scope>NUCLEOTIDE SEQUENCE</scope>
    <source>
        <strain evidence="3">Ai-910</strain>
    </source>
</reference>
<dbReference type="EMBL" id="CP098400">
    <property type="protein sequence ID" value="URW79038.1"/>
    <property type="molecule type" value="Genomic_DNA"/>
</dbReference>
<dbReference type="PANTHER" id="PTHR47515">
    <property type="entry name" value="LOW CALCIUM RESPONSE LOCUS PROTEIN T"/>
    <property type="match status" value="1"/>
</dbReference>
<evidence type="ECO:0000313" key="7">
    <source>
        <dbReference type="Proteomes" id="UP001056426"/>
    </source>
</evidence>
<dbReference type="Pfam" id="PF13683">
    <property type="entry name" value="rve_3"/>
    <property type="match status" value="1"/>
</dbReference>
<gene>
    <name evidence="5" type="ORF">M9189_03200</name>
    <name evidence="6" type="ORF">M9189_06320</name>
    <name evidence="3" type="ORF">M9189_09245</name>
    <name evidence="4" type="ORF">M9189_09550</name>
</gene>
<dbReference type="KEGG" id="alkq:M9189_09550"/>
<evidence type="ECO:0000313" key="4">
    <source>
        <dbReference type="EMBL" id="URW79096.1"/>
    </source>
</evidence>
<dbReference type="GO" id="GO:0006313">
    <property type="term" value="P:DNA transposition"/>
    <property type="evidence" value="ECO:0007669"/>
    <property type="project" value="InterPro"/>
</dbReference>
<reference evidence="3" key="2">
    <citation type="submission" date="2022-06" db="EMBL/GenBank/DDBJ databases">
        <title>Xiashengella guii gen. nov. sp. nov., a bacterium isolated form anaerobic digestion tank.</title>
        <authorList>
            <person name="Huang H."/>
        </authorList>
    </citation>
    <scope>NUCLEOTIDE SEQUENCE</scope>
    <source>
        <strain evidence="3">Ai-910</strain>
    </source>
</reference>
<protein>
    <submittedName>
        <fullName evidence="3">IS3 family transposase</fullName>
    </submittedName>
</protein>
<evidence type="ECO:0000259" key="2">
    <source>
        <dbReference type="PROSITE" id="PS50994"/>
    </source>
</evidence>
<dbReference type="Proteomes" id="UP001056426">
    <property type="component" value="Chromosome"/>
</dbReference>
<organism evidence="3 7">
    <name type="scientific">Xiashengella succiniciproducens</name>
    <dbReference type="NCBI Taxonomy" id="2949635"/>
    <lineage>
        <taxon>Bacteria</taxon>
        <taxon>Pseudomonadati</taxon>
        <taxon>Bacteroidota</taxon>
        <taxon>Bacteroidia</taxon>
        <taxon>Marinilabiliales</taxon>
        <taxon>Marinilabiliaceae</taxon>
        <taxon>Xiashengella</taxon>
    </lineage>
</organism>
<dbReference type="InterPro" id="IPR001584">
    <property type="entry name" value="Integrase_cat-core"/>
</dbReference>
<dbReference type="GO" id="GO:0003677">
    <property type="term" value="F:DNA binding"/>
    <property type="evidence" value="ECO:0007669"/>
    <property type="project" value="InterPro"/>
</dbReference>
<dbReference type="SUPFAM" id="SSF53098">
    <property type="entry name" value="Ribonuclease H-like"/>
    <property type="match status" value="1"/>
</dbReference>
<name>A0A9J6ZND9_9BACT</name>
<feature type="domain" description="Integrase catalytic" evidence="2">
    <location>
        <begin position="195"/>
        <end position="359"/>
    </location>
</feature>
<feature type="coiled-coil region" evidence="1">
    <location>
        <begin position="49"/>
        <end position="76"/>
    </location>
</feature>
<dbReference type="KEGG" id="alkq:M9189_03200"/>